<accession>A0AAE3MJL3</accession>
<comment type="caution">
    <text evidence="3">The sequence shown here is derived from an EMBL/GenBank/DDBJ whole genome shotgun (WGS) entry which is preliminary data.</text>
</comment>
<dbReference type="Pfam" id="PF13205">
    <property type="entry name" value="Big_5"/>
    <property type="match status" value="1"/>
</dbReference>
<proteinExistence type="predicted"/>
<feature type="domain" description="SbsA Ig-like" evidence="2">
    <location>
        <begin position="35"/>
        <end position="137"/>
    </location>
</feature>
<evidence type="ECO:0000259" key="2">
    <source>
        <dbReference type="Pfam" id="PF13205"/>
    </source>
</evidence>
<dbReference type="Proteomes" id="UP001207116">
    <property type="component" value="Unassembled WGS sequence"/>
</dbReference>
<reference evidence="3" key="1">
    <citation type="submission" date="2022-11" db="EMBL/GenBank/DDBJ databases">
        <title>The characterization of three novel Bacteroidetes species and genomic analysis of their roles in tidal elemental geochemical cycles.</title>
        <authorList>
            <person name="Ma K.-J."/>
        </authorList>
    </citation>
    <scope>NUCLEOTIDE SEQUENCE</scope>
    <source>
        <strain evidence="3">M415</strain>
    </source>
</reference>
<keyword evidence="1" id="KW-0732">Signal</keyword>
<dbReference type="RefSeq" id="WP_266010316.1">
    <property type="nucleotide sequence ID" value="NZ_JAPFQP010000001.1"/>
</dbReference>
<evidence type="ECO:0000313" key="4">
    <source>
        <dbReference type="Proteomes" id="UP001207116"/>
    </source>
</evidence>
<organism evidence="3 4">
    <name type="scientific">Lentiprolixibacter aurantiacus</name>
    <dbReference type="NCBI Taxonomy" id="2993939"/>
    <lineage>
        <taxon>Bacteria</taxon>
        <taxon>Pseudomonadati</taxon>
        <taxon>Bacteroidota</taxon>
        <taxon>Flavobacteriia</taxon>
        <taxon>Flavobacteriales</taxon>
        <taxon>Flavobacteriaceae</taxon>
        <taxon>Lentiprolixibacter</taxon>
    </lineage>
</organism>
<evidence type="ECO:0000256" key="1">
    <source>
        <dbReference type="ARBA" id="ARBA00022729"/>
    </source>
</evidence>
<dbReference type="EMBL" id="JAPFQP010000001">
    <property type="protein sequence ID" value="MCX2718312.1"/>
    <property type="molecule type" value="Genomic_DNA"/>
</dbReference>
<sequence length="539" mass="61756">MVYLRRLLAAAFFFLILLTGWQCARRGSPTGGPKDTTPPELIRSDPENFSLEFDNRRIRLFFDEYIKLNNIQDQLIISPPLKNQPQISPQGVASKSIEVTIKDTLLENTTYTLNFGQSIVDNNEGNPNSFLTYVFSTGDYIDSLTVKGEVRDAFNQNADEFISVMLYRLDSTYTDSTIYKQPPYYLTNTLDSATTFELQNLKEGKYLIRAVKDEGKNNLFDPNADKIGFLNDTLELPTDTSFVLTLFKEIPYYNAVIPTLASGNRIIFGFSGPPDHVHINPLSKIPDTVRILVYPEPEKDTLNYWFTPFERDSLVFEIYQDQLDIRDTFTVKTRSLPLDSLVITASHRGKINFEDKYTLSANIPVSAVDTAKFFMMDQDSVIIPLTMSLDSVYNRLAIDFTKEANTNYRLNVFPGAITDFFGNTNDTLNLRLSTASYADYGNLRLRLSGDVNYPLIVQLTDDKEVMVREIFAREPRVFEFRTIDPGKYLIRLILDANGNGEWDTGNYLKNVQPERVIYYPKVLEVRANWELEETFTVEY</sequence>
<dbReference type="InterPro" id="IPR032812">
    <property type="entry name" value="SbsA_Ig"/>
</dbReference>
<dbReference type="AlphaFoldDB" id="A0AAE3MJL3"/>
<name>A0AAE3MJL3_9FLAO</name>
<gene>
    <name evidence="3" type="ORF">OO016_01740</name>
</gene>
<keyword evidence="4" id="KW-1185">Reference proteome</keyword>
<protein>
    <submittedName>
        <fullName evidence="3">Ig-like domain-containing protein</fullName>
    </submittedName>
</protein>
<evidence type="ECO:0000313" key="3">
    <source>
        <dbReference type="EMBL" id="MCX2718312.1"/>
    </source>
</evidence>